<dbReference type="InterPro" id="IPR004312">
    <property type="entry name" value="ATHILA_Orf1_C"/>
</dbReference>
<reference evidence="3" key="2">
    <citation type="submission" date="2020-06" db="EMBL/GenBank/DDBJ databases">
        <title>Helianthus annuus Genome sequencing and assembly Release 2.</title>
        <authorList>
            <person name="Gouzy J."/>
            <person name="Langlade N."/>
            <person name="Munos S."/>
        </authorList>
    </citation>
    <scope>NUCLEOTIDE SEQUENCE</scope>
    <source>
        <tissue evidence="3">Leaves</tissue>
    </source>
</reference>
<sequence>MRTKKRHGETASPLPPAKRANKKSSSHASSPSGKNEKEKSQTLKEKEKLAILKERDLCNTKFAHEESLKDLGVLEGVKTLFDNIGWVKLLEWFDVGYAPTTVEFLSSLYLEEEELHFHLFKKACVLSTNTICRMIDAPTAETFGPNDPTHVDYQAKAFWRSITKEEKYDTGRLKATHIIHPVLRVTHRLLSNIIDSRHDTGNVTQQELYLLWCMIHPQSSRPNFGKYLCHKLLQVSNATKGKICCGSVITILGRHKSLNLRFPQNMGELKGYQYLDMVQLAKMKLFELSERGPGIRWLKGTRRTVYITESNQDILSLESPVEETNWTLDFEDIDSEADVDSEDADTGDDAQDQNEYMARFNTVDTELTSLRAEVVHLRGELTDQRATSHVCSSA</sequence>
<evidence type="ECO:0000256" key="1">
    <source>
        <dbReference type="SAM" id="MobiDB-lite"/>
    </source>
</evidence>
<gene>
    <name evidence="3" type="ORF">HanXRQr2_Chr09g0383871</name>
</gene>
<feature type="compositionally biased region" description="Basic and acidic residues" evidence="1">
    <location>
        <begin position="34"/>
        <end position="44"/>
    </location>
</feature>
<name>A0A9K3N7T4_HELAN</name>
<dbReference type="Gramene" id="mRNA:HanXRQr2_Chr09g0383871">
    <property type="protein sequence ID" value="CDS:HanXRQr2_Chr09g0383871.1"/>
    <property type="gene ID" value="HanXRQr2_Chr09g0383871"/>
</dbReference>
<dbReference type="AlphaFoldDB" id="A0A9K3N7T4"/>
<reference evidence="3" key="1">
    <citation type="journal article" date="2017" name="Nature">
        <title>The sunflower genome provides insights into oil metabolism, flowering and Asterid evolution.</title>
        <authorList>
            <person name="Badouin H."/>
            <person name="Gouzy J."/>
            <person name="Grassa C.J."/>
            <person name="Murat F."/>
            <person name="Staton S.E."/>
            <person name="Cottret L."/>
            <person name="Lelandais-Briere C."/>
            <person name="Owens G.L."/>
            <person name="Carrere S."/>
            <person name="Mayjonade B."/>
            <person name="Legrand L."/>
            <person name="Gill N."/>
            <person name="Kane N.C."/>
            <person name="Bowers J.E."/>
            <person name="Hubner S."/>
            <person name="Bellec A."/>
            <person name="Berard A."/>
            <person name="Berges H."/>
            <person name="Blanchet N."/>
            <person name="Boniface M.C."/>
            <person name="Brunel D."/>
            <person name="Catrice O."/>
            <person name="Chaidir N."/>
            <person name="Claudel C."/>
            <person name="Donnadieu C."/>
            <person name="Faraut T."/>
            <person name="Fievet G."/>
            <person name="Helmstetter N."/>
            <person name="King M."/>
            <person name="Knapp S.J."/>
            <person name="Lai Z."/>
            <person name="Le Paslier M.C."/>
            <person name="Lippi Y."/>
            <person name="Lorenzon L."/>
            <person name="Mandel J.R."/>
            <person name="Marage G."/>
            <person name="Marchand G."/>
            <person name="Marquand E."/>
            <person name="Bret-Mestries E."/>
            <person name="Morien E."/>
            <person name="Nambeesan S."/>
            <person name="Nguyen T."/>
            <person name="Pegot-Espagnet P."/>
            <person name="Pouilly N."/>
            <person name="Raftis F."/>
            <person name="Sallet E."/>
            <person name="Schiex T."/>
            <person name="Thomas J."/>
            <person name="Vandecasteele C."/>
            <person name="Vares D."/>
            <person name="Vear F."/>
            <person name="Vautrin S."/>
            <person name="Crespi M."/>
            <person name="Mangin B."/>
            <person name="Burke J.M."/>
            <person name="Salse J."/>
            <person name="Munos S."/>
            <person name="Vincourt P."/>
            <person name="Rieseberg L.H."/>
            <person name="Langlade N.B."/>
        </authorList>
    </citation>
    <scope>NUCLEOTIDE SEQUENCE</scope>
    <source>
        <tissue evidence="3">Leaves</tissue>
    </source>
</reference>
<evidence type="ECO:0000313" key="4">
    <source>
        <dbReference type="Proteomes" id="UP000215914"/>
    </source>
</evidence>
<proteinExistence type="predicted"/>
<dbReference type="Pfam" id="PF03078">
    <property type="entry name" value="ATHILA"/>
    <property type="match status" value="1"/>
</dbReference>
<organism evidence="3 4">
    <name type="scientific">Helianthus annuus</name>
    <name type="common">Common sunflower</name>
    <dbReference type="NCBI Taxonomy" id="4232"/>
    <lineage>
        <taxon>Eukaryota</taxon>
        <taxon>Viridiplantae</taxon>
        <taxon>Streptophyta</taxon>
        <taxon>Embryophyta</taxon>
        <taxon>Tracheophyta</taxon>
        <taxon>Spermatophyta</taxon>
        <taxon>Magnoliopsida</taxon>
        <taxon>eudicotyledons</taxon>
        <taxon>Gunneridae</taxon>
        <taxon>Pentapetalae</taxon>
        <taxon>asterids</taxon>
        <taxon>campanulids</taxon>
        <taxon>Asterales</taxon>
        <taxon>Asteraceae</taxon>
        <taxon>Asteroideae</taxon>
        <taxon>Heliantheae alliance</taxon>
        <taxon>Heliantheae</taxon>
        <taxon>Helianthus</taxon>
    </lineage>
</organism>
<feature type="domain" description="Arabidopsis retrotransposon Orf1 C-terminal" evidence="2">
    <location>
        <begin position="34"/>
        <end position="211"/>
    </location>
</feature>
<keyword evidence="4" id="KW-1185">Reference proteome</keyword>
<dbReference type="EMBL" id="MNCJ02000324">
    <property type="protein sequence ID" value="KAF5790491.1"/>
    <property type="molecule type" value="Genomic_DNA"/>
</dbReference>
<feature type="region of interest" description="Disordered" evidence="1">
    <location>
        <begin position="1"/>
        <end position="44"/>
    </location>
</feature>
<accession>A0A9K3N7T4</accession>
<evidence type="ECO:0000259" key="2">
    <source>
        <dbReference type="Pfam" id="PF03078"/>
    </source>
</evidence>
<evidence type="ECO:0000313" key="3">
    <source>
        <dbReference type="EMBL" id="KAF5790491.1"/>
    </source>
</evidence>
<protein>
    <recommendedName>
        <fullName evidence="2">Arabidopsis retrotransposon Orf1 C-terminal domain-containing protein</fullName>
    </recommendedName>
</protein>
<dbReference type="Proteomes" id="UP000215914">
    <property type="component" value="Unassembled WGS sequence"/>
</dbReference>
<comment type="caution">
    <text evidence="3">The sequence shown here is derived from an EMBL/GenBank/DDBJ whole genome shotgun (WGS) entry which is preliminary data.</text>
</comment>